<dbReference type="EMBL" id="UZAE01010198">
    <property type="protein sequence ID" value="VDO02931.1"/>
    <property type="molecule type" value="Genomic_DNA"/>
</dbReference>
<dbReference type="AlphaFoldDB" id="A0A0R3TJ34"/>
<gene>
    <name evidence="7" type="ORF">HNAJ_LOCUS7071</name>
</gene>
<name>A0A0R3TJ34_RODNA</name>
<proteinExistence type="inferred from homology"/>
<dbReference type="Pfam" id="PF01130">
    <property type="entry name" value="CD36"/>
    <property type="match status" value="1"/>
</dbReference>
<evidence type="ECO:0000256" key="4">
    <source>
        <dbReference type="ARBA" id="ARBA00022989"/>
    </source>
</evidence>
<evidence type="ECO:0000256" key="3">
    <source>
        <dbReference type="ARBA" id="ARBA00022692"/>
    </source>
</evidence>
<dbReference type="PANTHER" id="PTHR11923:SF51">
    <property type="entry name" value="LYSOSOME MEMBRANE PROTEIN 2"/>
    <property type="match status" value="1"/>
</dbReference>
<evidence type="ECO:0000313" key="9">
    <source>
        <dbReference type="WBParaSite" id="HNAJ_0000707501-mRNA-1"/>
    </source>
</evidence>
<sequence length="156" mass="17386">MKSKASKFMWGFEIDVVFKKVESSYGLLTNLNDTFDGPFTINTGEGDITKLGELEAFKGMTLNDIWDTDYANMLNGTTNVVTPPGLKLGDKRYIFFAGLCRSFSVTATEAVFSEDVPQLKVSTILSLARFDIITDSLPQRRMVCCALEPADICRMR</sequence>
<evidence type="ECO:0000256" key="5">
    <source>
        <dbReference type="ARBA" id="ARBA00023136"/>
    </source>
</evidence>
<organism evidence="9">
    <name type="scientific">Rodentolepis nana</name>
    <name type="common">Dwarf tapeworm</name>
    <name type="synonym">Hymenolepis nana</name>
    <dbReference type="NCBI Taxonomy" id="102285"/>
    <lineage>
        <taxon>Eukaryota</taxon>
        <taxon>Metazoa</taxon>
        <taxon>Spiralia</taxon>
        <taxon>Lophotrochozoa</taxon>
        <taxon>Platyhelminthes</taxon>
        <taxon>Cestoda</taxon>
        <taxon>Eucestoda</taxon>
        <taxon>Cyclophyllidea</taxon>
        <taxon>Hymenolepididae</taxon>
        <taxon>Rodentolepis</taxon>
    </lineage>
</organism>
<keyword evidence="3" id="KW-0812">Transmembrane</keyword>
<dbReference type="GO" id="GO:0005044">
    <property type="term" value="F:scavenger receptor activity"/>
    <property type="evidence" value="ECO:0007669"/>
    <property type="project" value="TreeGrafter"/>
</dbReference>
<evidence type="ECO:0000256" key="2">
    <source>
        <dbReference type="ARBA" id="ARBA00010532"/>
    </source>
</evidence>
<dbReference type="STRING" id="102285.A0A0R3TJ34"/>
<keyword evidence="8" id="KW-1185">Reference proteome</keyword>
<reference evidence="9" key="1">
    <citation type="submission" date="2017-02" db="UniProtKB">
        <authorList>
            <consortium name="WormBaseParasite"/>
        </authorList>
    </citation>
    <scope>IDENTIFICATION</scope>
</reference>
<dbReference type="OrthoDB" id="18585at2759"/>
<reference evidence="7 8" key="2">
    <citation type="submission" date="2018-11" db="EMBL/GenBank/DDBJ databases">
        <authorList>
            <consortium name="Pathogen Informatics"/>
        </authorList>
    </citation>
    <scope>NUCLEOTIDE SEQUENCE [LARGE SCALE GENOMIC DNA]</scope>
</reference>
<comment type="similarity">
    <text evidence="2">Belongs to the CD36 family.</text>
</comment>
<protein>
    <submittedName>
        <fullName evidence="9">Peptidase A1 domain-containing protein</fullName>
    </submittedName>
</protein>
<evidence type="ECO:0000256" key="1">
    <source>
        <dbReference type="ARBA" id="ARBA00004370"/>
    </source>
</evidence>
<keyword evidence="6" id="KW-0325">Glycoprotein</keyword>
<keyword evidence="5" id="KW-0472">Membrane</keyword>
<comment type="subcellular location">
    <subcellularLocation>
        <location evidence="1">Membrane</location>
    </subcellularLocation>
</comment>
<dbReference type="WBParaSite" id="HNAJ_0000707501-mRNA-1">
    <property type="protein sequence ID" value="HNAJ_0000707501-mRNA-1"/>
    <property type="gene ID" value="HNAJ_0000707501"/>
</dbReference>
<dbReference type="PANTHER" id="PTHR11923">
    <property type="entry name" value="SCAVENGER RECEPTOR CLASS B TYPE-1 SR-B1"/>
    <property type="match status" value="1"/>
</dbReference>
<accession>A0A0R3TJ34</accession>
<dbReference type="InterPro" id="IPR002159">
    <property type="entry name" value="CD36_fam"/>
</dbReference>
<keyword evidence="4" id="KW-1133">Transmembrane helix</keyword>
<dbReference type="GO" id="GO:0005737">
    <property type="term" value="C:cytoplasm"/>
    <property type="evidence" value="ECO:0007669"/>
    <property type="project" value="TreeGrafter"/>
</dbReference>
<dbReference type="GO" id="GO:0016020">
    <property type="term" value="C:membrane"/>
    <property type="evidence" value="ECO:0007669"/>
    <property type="project" value="UniProtKB-SubCell"/>
</dbReference>
<evidence type="ECO:0000313" key="8">
    <source>
        <dbReference type="Proteomes" id="UP000278807"/>
    </source>
</evidence>
<dbReference type="Proteomes" id="UP000278807">
    <property type="component" value="Unassembled WGS sequence"/>
</dbReference>
<evidence type="ECO:0000313" key="7">
    <source>
        <dbReference type="EMBL" id="VDO02931.1"/>
    </source>
</evidence>
<evidence type="ECO:0000256" key="6">
    <source>
        <dbReference type="ARBA" id="ARBA00023180"/>
    </source>
</evidence>